<dbReference type="OrthoDB" id="4360910at2759"/>
<keyword evidence="1" id="KW-0227">DNA damage</keyword>
<reference evidence="3" key="1">
    <citation type="submission" date="2021-07" db="EMBL/GenBank/DDBJ databases">
        <authorList>
            <person name="Durling M."/>
        </authorList>
    </citation>
    <scope>NUCLEOTIDE SEQUENCE</scope>
</reference>
<keyword evidence="1" id="KW-0234">DNA repair</keyword>
<evidence type="ECO:0000256" key="1">
    <source>
        <dbReference type="RuleBase" id="RU363044"/>
    </source>
</evidence>
<dbReference type="InterPro" id="IPR027417">
    <property type="entry name" value="P-loop_NTPase"/>
</dbReference>
<dbReference type="GO" id="GO:0043139">
    <property type="term" value="F:5'-3' DNA helicase activity"/>
    <property type="evidence" value="ECO:0007669"/>
    <property type="project" value="UniProtKB-EC"/>
</dbReference>
<comment type="caution">
    <text evidence="3">The sequence shown here is derived from an EMBL/GenBank/DDBJ whole genome shotgun (WGS) entry which is preliminary data.</text>
</comment>
<proteinExistence type="inferred from homology"/>
<dbReference type="AlphaFoldDB" id="A0A9N9PTL2"/>
<dbReference type="SUPFAM" id="SSF52540">
    <property type="entry name" value="P-loop containing nucleoside triphosphate hydrolases"/>
    <property type="match status" value="1"/>
</dbReference>
<comment type="similarity">
    <text evidence="1">Belongs to the helicase family.</text>
</comment>
<feature type="domain" description="DNA helicase Pif1-like DEAD-box helicase" evidence="2">
    <location>
        <begin position="39"/>
        <end position="171"/>
    </location>
</feature>
<dbReference type="Pfam" id="PF05970">
    <property type="entry name" value="PIF1"/>
    <property type="match status" value="1"/>
</dbReference>
<sequence length="173" mass="19180">MASIQMEGPLYDWAIFQQSSLPQRRSVDNTALFEELRPMLNADQESAFTTITSAIESDPQTAHFYLQGPGGTGKTHLYKTICYKYRADGKQVLCVASTSVAALLLPNGRTSHSQFKIPIVLNEDSTCAITKTSPLGKLLSSVHLIIWDEVPMQNKRCFLAVHRTMCDLRGETG</sequence>
<comment type="catalytic activity">
    <reaction evidence="1">
        <text>ATP + H2O = ADP + phosphate + H(+)</text>
        <dbReference type="Rhea" id="RHEA:13065"/>
        <dbReference type="ChEBI" id="CHEBI:15377"/>
        <dbReference type="ChEBI" id="CHEBI:15378"/>
        <dbReference type="ChEBI" id="CHEBI:30616"/>
        <dbReference type="ChEBI" id="CHEBI:43474"/>
        <dbReference type="ChEBI" id="CHEBI:456216"/>
        <dbReference type="EC" id="5.6.2.3"/>
    </reaction>
</comment>
<gene>
    <name evidence="3" type="ORF">HYFRA_00011308</name>
</gene>
<dbReference type="InterPro" id="IPR010285">
    <property type="entry name" value="DNA_helicase_pif1-like_DEAD"/>
</dbReference>
<accession>A0A9N9PTL2</accession>
<keyword evidence="1" id="KW-0547">Nucleotide-binding</keyword>
<dbReference type="GO" id="GO:0016787">
    <property type="term" value="F:hydrolase activity"/>
    <property type="evidence" value="ECO:0007669"/>
    <property type="project" value="UniProtKB-KW"/>
</dbReference>
<keyword evidence="1" id="KW-0378">Hydrolase</keyword>
<name>A0A9N9PTL2_9HELO</name>
<protein>
    <recommendedName>
        <fullName evidence="1">ATP-dependent DNA helicase</fullName>
        <ecNumber evidence="1">5.6.2.3</ecNumber>
    </recommendedName>
</protein>
<dbReference type="EMBL" id="CAJVRL010000061">
    <property type="protein sequence ID" value="CAG8955325.1"/>
    <property type="molecule type" value="Genomic_DNA"/>
</dbReference>
<keyword evidence="4" id="KW-1185">Reference proteome</keyword>
<dbReference type="GO" id="GO:0006310">
    <property type="term" value="P:DNA recombination"/>
    <property type="evidence" value="ECO:0007669"/>
    <property type="project" value="UniProtKB-KW"/>
</dbReference>
<dbReference type="PANTHER" id="PTHR10492">
    <property type="match status" value="1"/>
</dbReference>
<evidence type="ECO:0000313" key="3">
    <source>
        <dbReference type="EMBL" id="CAG8955325.1"/>
    </source>
</evidence>
<dbReference type="PANTHER" id="PTHR10492:SF57">
    <property type="entry name" value="ATP-DEPENDENT DNA HELICASE"/>
    <property type="match status" value="1"/>
</dbReference>
<dbReference type="GO" id="GO:0000723">
    <property type="term" value="P:telomere maintenance"/>
    <property type="evidence" value="ECO:0007669"/>
    <property type="project" value="InterPro"/>
</dbReference>
<comment type="cofactor">
    <cofactor evidence="1">
        <name>Mg(2+)</name>
        <dbReference type="ChEBI" id="CHEBI:18420"/>
    </cofactor>
</comment>
<dbReference type="EC" id="5.6.2.3" evidence="1"/>
<dbReference type="Proteomes" id="UP000696280">
    <property type="component" value="Unassembled WGS sequence"/>
</dbReference>
<evidence type="ECO:0000259" key="2">
    <source>
        <dbReference type="Pfam" id="PF05970"/>
    </source>
</evidence>
<dbReference type="GO" id="GO:0005524">
    <property type="term" value="F:ATP binding"/>
    <property type="evidence" value="ECO:0007669"/>
    <property type="project" value="UniProtKB-KW"/>
</dbReference>
<dbReference type="GO" id="GO:0006281">
    <property type="term" value="P:DNA repair"/>
    <property type="evidence" value="ECO:0007669"/>
    <property type="project" value="UniProtKB-KW"/>
</dbReference>
<evidence type="ECO:0000313" key="4">
    <source>
        <dbReference type="Proteomes" id="UP000696280"/>
    </source>
</evidence>
<organism evidence="3 4">
    <name type="scientific">Hymenoscyphus fraxineus</name>
    <dbReference type="NCBI Taxonomy" id="746836"/>
    <lineage>
        <taxon>Eukaryota</taxon>
        <taxon>Fungi</taxon>
        <taxon>Dikarya</taxon>
        <taxon>Ascomycota</taxon>
        <taxon>Pezizomycotina</taxon>
        <taxon>Leotiomycetes</taxon>
        <taxon>Helotiales</taxon>
        <taxon>Helotiaceae</taxon>
        <taxon>Hymenoscyphus</taxon>
    </lineage>
</organism>
<dbReference type="Gene3D" id="3.40.50.300">
    <property type="entry name" value="P-loop containing nucleotide triphosphate hydrolases"/>
    <property type="match status" value="1"/>
</dbReference>
<keyword evidence="1" id="KW-0347">Helicase</keyword>
<keyword evidence="1" id="KW-0233">DNA recombination</keyword>
<keyword evidence="1" id="KW-0067">ATP-binding</keyword>